<dbReference type="OrthoDB" id="5137249at2"/>
<comment type="subcellular location">
    <subcellularLocation>
        <location evidence="1">Cell membrane</location>
        <topology evidence="1">Multi-pass membrane protein</topology>
    </subcellularLocation>
</comment>
<feature type="transmembrane region" description="Helical" evidence="7">
    <location>
        <begin position="20"/>
        <end position="43"/>
    </location>
</feature>
<dbReference type="GO" id="GO:0098797">
    <property type="term" value="C:plasma membrane protein complex"/>
    <property type="evidence" value="ECO:0007669"/>
    <property type="project" value="TreeGrafter"/>
</dbReference>
<evidence type="ECO:0000256" key="2">
    <source>
        <dbReference type="ARBA" id="ARBA00005236"/>
    </source>
</evidence>
<keyword evidence="3" id="KW-1003">Cell membrane</keyword>
<dbReference type="PANTHER" id="PTHR30489:SF0">
    <property type="entry name" value="LIPOPROTEIN-RELEASING SYSTEM TRANSMEMBRANE PROTEIN LOLE"/>
    <property type="match status" value="1"/>
</dbReference>
<feature type="domain" description="ABC3 transporter permease C-terminal" evidence="8">
    <location>
        <begin position="660"/>
        <end position="776"/>
    </location>
</feature>
<feature type="transmembrane region" description="Helical" evidence="7">
    <location>
        <begin position="314"/>
        <end position="340"/>
    </location>
</feature>
<accession>A0A3N1NLQ5</accession>
<organism evidence="9 10">
    <name type="scientific">Marinimicrobium koreense</name>
    <dbReference type="NCBI Taxonomy" id="306545"/>
    <lineage>
        <taxon>Bacteria</taxon>
        <taxon>Pseudomonadati</taxon>
        <taxon>Pseudomonadota</taxon>
        <taxon>Gammaproteobacteria</taxon>
        <taxon>Cellvibrionales</taxon>
        <taxon>Cellvibrionaceae</taxon>
        <taxon>Marinimicrobium</taxon>
    </lineage>
</organism>
<dbReference type="GO" id="GO:0044874">
    <property type="term" value="P:lipoprotein localization to outer membrane"/>
    <property type="evidence" value="ECO:0007669"/>
    <property type="project" value="TreeGrafter"/>
</dbReference>
<evidence type="ECO:0000256" key="1">
    <source>
        <dbReference type="ARBA" id="ARBA00004651"/>
    </source>
</evidence>
<sequence length="786" mass="86031">MRALNTKLLRNLWTLKGQGLAIAVVIATGVAMFVMSFTALDALRLSQQSVYQSQRFSEVFANLKRAPESLADRLRAVPGVATLETRVQAPVKLQVPGFDQPVTGLAQSIPDGRQPQLNQLHLRTGQLPEAGRNDQVLLSEAFAEAHELQPGDRLSVVINGRYQTLWISGIALSPEYIYQIRPGDLFPDFSRYAILWMNRDALESAFDMEGAFNNVTLTLYAGANPQTTIDHLDGLLEPWGGLGAYGRDDQLSHRFIEQELEQIAAMAVFLPLIFIGVSAFLLNVVAARLIRTQREQIAVLKAFGYDSLTVAGHYLMLVLVIVLIGSILGVLLGTWLASALAGLYQDFFRFPWLEFRLRASVALTAIVIAGGATALGTLTAVYRAFRLPPAEAMRPEPPTHFRRTLIERLGIRGLSQPTRIILRNLERQPIKAGLSILGISLAVGMMMLTGFQKGSIDYMMDVQFRLAQQQDMTVSFIEPTQRGALHELAALPGVRYVEGFRSASAILHYGHRSYRGGVQGFSEPRHLVQVLDDQLQPIAIPDEGVLLTDHLATMLGIGVGDTLQVKVQEGRQPELAIPVAGLVTEFIGVGAYLRQDTLARLLGEGDTVSGAFLAVDPELVEEVNRRLEAMPRVAGVNQRDTTIRAFDDMMADSMLVFTFFSVFMAGSIAFAVVYNNARIAFAERSRELATLRVLGFTRAEIAFILLGELLLLTVLAMPLGFLLGAGLCQLLTLGMQTDLYRVPLVLTADTYASAALVVLVATLLSALMMGRALVKLDMVSALKSAE</sequence>
<evidence type="ECO:0000259" key="8">
    <source>
        <dbReference type="Pfam" id="PF02687"/>
    </source>
</evidence>
<feature type="transmembrane region" description="Helical" evidence="7">
    <location>
        <begin position="432"/>
        <end position="451"/>
    </location>
</feature>
<dbReference type="InterPro" id="IPR051447">
    <property type="entry name" value="Lipoprotein-release_system"/>
</dbReference>
<dbReference type="EMBL" id="RJUK01000001">
    <property type="protein sequence ID" value="ROQ20724.1"/>
    <property type="molecule type" value="Genomic_DNA"/>
</dbReference>
<comment type="caution">
    <text evidence="9">The sequence shown here is derived from an EMBL/GenBank/DDBJ whole genome shotgun (WGS) entry which is preliminary data.</text>
</comment>
<dbReference type="InterPro" id="IPR003838">
    <property type="entry name" value="ABC3_permease_C"/>
</dbReference>
<protein>
    <submittedName>
        <fullName evidence="9">Putative ABC transport system permease protein</fullName>
    </submittedName>
</protein>
<gene>
    <name evidence="9" type="ORF">EDC38_1337</name>
</gene>
<feature type="transmembrane region" description="Helical" evidence="7">
    <location>
        <begin position="701"/>
        <end position="732"/>
    </location>
</feature>
<keyword evidence="4 7" id="KW-0812">Transmembrane</keyword>
<dbReference type="AlphaFoldDB" id="A0A3N1NLQ5"/>
<evidence type="ECO:0000256" key="4">
    <source>
        <dbReference type="ARBA" id="ARBA00022692"/>
    </source>
</evidence>
<evidence type="ECO:0000256" key="5">
    <source>
        <dbReference type="ARBA" id="ARBA00022989"/>
    </source>
</evidence>
<reference evidence="9 10" key="1">
    <citation type="submission" date="2018-11" db="EMBL/GenBank/DDBJ databases">
        <title>Genomic Encyclopedia of Type Strains, Phase IV (KMG-IV): sequencing the most valuable type-strain genomes for metagenomic binning, comparative biology and taxonomic classification.</title>
        <authorList>
            <person name="Goeker M."/>
        </authorList>
    </citation>
    <scope>NUCLEOTIDE SEQUENCE [LARGE SCALE GENOMIC DNA]</scope>
    <source>
        <strain evidence="9 10">DSM 16974</strain>
    </source>
</reference>
<feature type="transmembrane region" description="Helical" evidence="7">
    <location>
        <begin position="752"/>
        <end position="774"/>
    </location>
</feature>
<dbReference type="PANTHER" id="PTHR30489">
    <property type="entry name" value="LIPOPROTEIN-RELEASING SYSTEM TRANSMEMBRANE PROTEIN LOLE"/>
    <property type="match status" value="1"/>
</dbReference>
<proteinExistence type="inferred from homology"/>
<dbReference type="Proteomes" id="UP000273643">
    <property type="component" value="Unassembled WGS sequence"/>
</dbReference>
<keyword evidence="5 7" id="KW-1133">Transmembrane helix</keyword>
<keyword evidence="10" id="KW-1185">Reference proteome</keyword>
<keyword evidence="6 7" id="KW-0472">Membrane</keyword>
<feature type="transmembrane region" description="Helical" evidence="7">
    <location>
        <begin position="654"/>
        <end position="674"/>
    </location>
</feature>
<evidence type="ECO:0000256" key="6">
    <source>
        <dbReference type="ARBA" id="ARBA00023136"/>
    </source>
</evidence>
<evidence type="ECO:0000313" key="10">
    <source>
        <dbReference type="Proteomes" id="UP000273643"/>
    </source>
</evidence>
<evidence type="ECO:0000256" key="3">
    <source>
        <dbReference type="ARBA" id="ARBA00022475"/>
    </source>
</evidence>
<feature type="transmembrane region" description="Helical" evidence="7">
    <location>
        <begin position="361"/>
        <end position="385"/>
    </location>
</feature>
<comment type="similarity">
    <text evidence="2">Belongs to the ABC-4 integral membrane protein family. LolC/E subfamily.</text>
</comment>
<feature type="transmembrane region" description="Helical" evidence="7">
    <location>
        <begin position="263"/>
        <end position="286"/>
    </location>
</feature>
<evidence type="ECO:0000313" key="9">
    <source>
        <dbReference type="EMBL" id="ROQ20724.1"/>
    </source>
</evidence>
<name>A0A3N1NLQ5_9GAMM</name>
<dbReference type="RefSeq" id="WP_123637827.1">
    <property type="nucleotide sequence ID" value="NZ_RJUK01000001.1"/>
</dbReference>
<feature type="domain" description="ABC3 transporter permease C-terminal" evidence="8">
    <location>
        <begin position="269"/>
        <end position="389"/>
    </location>
</feature>
<dbReference type="Pfam" id="PF02687">
    <property type="entry name" value="FtsX"/>
    <property type="match status" value="2"/>
</dbReference>
<evidence type="ECO:0000256" key="7">
    <source>
        <dbReference type="SAM" id="Phobius"/>
    </source>
</evidence>